<reference evidence="1 2" key="2">
    <citation type="submission" date="2017-10" db="EMBL/GenBank/DDBJ databases">
        <authorList>
            <person name="Banno H."/>
            <person name="Chua N.-H."/>
        </authorList>
    </citation>
    <scope>NUCLEOTIDE SEQUENCE [LARGE SCALE GENOMIC DNA]</scope>
    <source>
        <strain evidence="1 2">JK623</strain>
    </source>
</reference>
<dbReference type="GO" id="GO:0046872">
    <property type="term" value="F:metal ion binding"/>
    <property type="evidence" value="ECO:0007669"/>
    <property type="project" value="InterPro"/>
</dbReference>
<dbReference type="RefSeq" id="WP_099386050.1">
    <property type="nucleotide sequence ID" value="NZ_JANSWH010000067.1"/>
</dbReference>
<comment type="caution">
    <text evidence="1">The sequence shown here is derived from an EMBL/GenBank/DDBJ whole genome shotgun (WGS) entry which is preliminary data.</text>
</comment>
<dbReference type="Proteomes" id="UP000224563">
    <property type="component" value="Unassembled WGS sequence"/>
</dbReference>
<dbReference type="InterPro" id="IPR036163">
    <property type="entry name" value="HMA_dom_sf"/>
</dbReference>
<dbReference type="InterPro" id="IPR006121">
    <property type="entry name" value="HMA_dom"/>
</dbReference>
<reference evidence="1 2" key="1">
    <citation type="submission" date="2017-10" db="EMBL/GenBank/DDBJ databases">
        <title>Resolving the taxonomy of Roseburia spp., Eubacterium rectale and Agathobacter spp. through phylogenomic analysis.</title>
        <authorList>
            <person name="Sheridan P.O."/>
            <person name="Walker A.W."/>
            <person name="Duncan S.H."/>
            <person name="Scott K.P."/>
            <person name="Toole P.W.O."/>
            <person name="Luis P."/>
            <person name="Flint H.J."/>
        </authorList>
    </citation>
    <scope>NUCLEOTIDE SEQUENCE [LARGE SCALE GENOMIC DNA]</scope>
    <source>
        <strain evidence="1 2">JK623</strain>
    </source>
</reference>
<keyword evidence="2" id="KW-1185">Reference proteome</keyword>
<accession>A0A2G3E376</accession>
<dbReference type="CDD" id="cd00371">
    <property type="entry name" value="HMA"/>
    <property type="match status" value="1"/>
</dbReference>
<proteinExistence type="predicted"/>
<dbReference type="SUPFAM" id="SSF55008">
    <property type="entry name" value="HMA, heavy metal-associated domain"/>
    <property type="match status" value="1"/>
</dbReference>
<name>A0A2G3E376_9FIRM</name>
<dbReference type="EMBL" id="PDYG01000031">
    <property type="protein sequence ID" value="PHU37718.1"/>
    <property type="molecule type" value="Genomic_DNA"/>
</dbReference>
<dbReference type="AlphaFoldDB" id="A0A2G3E376"/>
<sequence>MIKTVLKIDGMMCGMCEAHINEVIRKIVADAKKVKSSHMKGESSFLSAQEPDFEQLQAAIAETGYTLQSFQTEPYTKKFLGLF</sequence>
<dbReference type="Gene3D" id="3.30.70.100">
    <property type="match status" value="1"/>
</dbReference>
<gene>
    <name evidence="1" type="ORF">CSX02_06435</name>
</gene>
<organism evidence="1 2">
    <name type="scientific">Agathobacter ruminis</name>
    <dbReference type="NCBI Taxonomy" id="1712665"/>
    <lineage>
        <taxon>Bacteria</taxon>
        <taxon>Bacillati</taxon>
        <taxon>Bacillota</taxon>
        <taxon>Clostridia</taxon>
        <taxon>Lachnospirales</taxon>
        <taxon>Lachnospiraceae</taxon>
        <taxon>Agathobacter</taxon>
    </lineage>
</organism>
<protein>
    <submittedName>
        <fullName evidence="1">ATPase P</fullName>
    </submittedName>
</protein>
<evidence type="ECO:0000313" key="2">
    <source>
        <dbReference type="Proteomes" id="UP000224563"/>
    </source>
</evidence>
<evidence type="ECO:0000313" key="1">
    <source>
        <dbReference type="EMBL" id="PHU37718.1"/>
    </source>
</evidence>